<accession>A0ABN5GY56</accession>
<dbReference type="CDD" id="cd07344">
    <property type="entry name" value="M48_yhfN_like"/>
    <property type="match status" value="1"/>
</dbReference>
<feature type="domain" description="YgjP-like metallopeptidase" evidence="1">
    <location>
        <begin position="35"/>
        <end position="241"/>
    </location>
</feature>
<evidence type="ECO:0000313" key="2">
    <source>
        <dbReference type="EMBL" id="AUW93418.1"/>
    </source>
</evidence>
<gene>
    <name evidence="2" type="ORF">BXT84_05165</name>
</gene>
<dbReference type="InterPro" id="IPR002725">
    <property type="entry name" value="YgjP-like_metallopeptidase"/>
</dbReference>
<evidence type="ECO:0000313" key="3">
    <source>
        <dbReference type="Proteomes" id="UP000325292"/>
    </source>
</evidence>
<keyword evidence="3" id="KW-1185">Reference proteome</keyword>
<organism evidence="2 3">
    <name type="scientific">Sulfobacillus thermotolerans</name>
    <dbReference type="NCBI Taxonomy" id="338644"/>
    <lineage>
        <taxon>Bacteria</taxon>
        <taxon>Bacillati</taxon>
        <taxon>Bacillota</taxon>
        <taxon>Clostridia</taxon>
        <taxon>Eubacteriales</taxon>
        <taxon>Clostridiales Family XVII. Incertae Sedis</taxon>
        <taxon>Sulfobacillus</taxon>
    </lineage>
</organism>
<protein>
    <recommendedName>
        <fullName evidence="1">YgjP-like metallopeptidase domain-containing protein</fullName>
    </recommendedName>
</protein>
<dbReference type="Pfam" id="PF01863">
    <property type="entry name" value="YgjP-like"/>
    <property type="match status" value="1"/>
</dbReference>
<name>A0ABN5GY56_9FIRM</name>
<proteinExistence type="predicted"/>
<dbReference type="PANTHER" id="PTHR30399:SF1">
    <property type="entry name" value="UTP PYROPHOSPHATASE"/>
    <property type="match status" value="1"/>
</dbReference>
<dbReference type="Proteomes" id="UP000325292">
    <property type="component" value="Chromosome"/>
</dbReference>
<evidence type="ECO:0000259" key="1">
    <source>
        <dbReference type="Pfam" id="PF01863"/>
    </source>
</evidence>
<dbReference type="Gene3D" id="3.30.2010.10">
    <property type="entry name" value="Metalloproteases ('zincins'), catalytic domain"/>
    <property type="match status" value="1"/>
</dbReference>
<dbReference type="InterPro" id="IPR053136">
    <property type="entry name" value="UTP_pyrophosphatase-like"/>
</dbReference>
<reference evidence="2 3" key="1">
    <citation type="journal article" date="2019" name="Sci. Rep.">
        <title>Sulfobacillus thermotolerans: new insights into resistance and metabolic capacities of acidophilic chemolithotrophs.</title>
        <authorList>
            <person name="Panyushkina A.E."/>
            <person name="Babenko V.V."/>
            <person name="Nikitina A.S."/>
            <person name="Selezneva O.V."/>
            <person name="Tsaplina I.A."/>
            <person name="Letarova M.A."/>
            <person name="Kostryukova E.S."/>
            <person name="Letarov A.V."/>
        </authorList>
    </citation>
    <scope>NUCLEOTIDE SEQUENCE [LARGE SCALE GENOMIC DNA]</scope>
    <source>
        <strain evidence="2 3">Kr1</strain>
    </source>
</reference>
<dbReference type="PANTHER" id="PTHR30399">
    <property type="entry name" value="UNCHARACTERIZED PROTEIN YGJP"/>
    <property type="match status" value="1"/>
</dbReference>
<sequence>MVRPYITEDSHGNFTVTVRGLSVVCTTEKRPKRRSAAIQVLADGQVKVLTPPGFTTEQIRALLYDKAEWIYKHYRQPRSEPTLAFVTGETFTLLGRPLTLRIKQIPELESERVELLNETYLTVFVRPNVVQPDRVRDLLIQWYKDQAQQLIPERLTRWARYMGVRPSSLKIHAYKSRWGYCRGDGQIAINWQVIQAPADAVDYVLVHELSHLKYPHHRKEFWDMVALSFPDYPIHKEWLRYHGPALQW</sequence>
<dbReference type="EMBL" id="CP019454">
    <property type="protein sequence ID" value="AUW93418.1"/>
    <property type="molecule type" value="Genomic_DNA"/>
</dbReference>